<evidence type="ECO:0008006" key="5">
    <source>
        <dbReference type="Google" id="ProtNLM"/>
    </source>
</evidence>
<gene>
    <name evidence="3" type="ORF">F0562_026478</name>
</gene>
<evidence type="ECO:0000256" key="1">
    <source>
        <dbReference type="ARBA" id="ARBA00010016"/>
    </source>
</evidence>
<protein>
    <recommendedName>
        <fullName evidence="5">QWRF motif-containing protein 7</fullName>
    </recommendedName>
</protein>
<dbReference type="GO" id="GO:0005880">
    <property type="term" value="C:nuclear microtubule"/>
    <property type="evidence" value="ECO:0007669"/>
    <property type="project" value="TreeGrafter"/>
</dbReference>
<dbReference type="Pfam" id="PF04484">
    <property type="entry name" value="QWRF"/>
    <property type="match status" value="1"/>
</dbReference>
<keyword evidence="4" id="KW-1185">Reference proteome</keyword>
<dbReference type="AlphaFoldDB" id="A0A5J5BBI3"/>
<reference evidence="3 4" key="1">
    <citation type="submission" date="2019-09" db="EMBL/GenBank/DDBJ databases">
        <title>A chromosome-level genome assembly of the Chinese tupelo Nyssa sinensis.</title>
        <authorList>
            <person name="Yang X."/>
            <person name="Kang M."/>
            <person name="Yang Y."/>
            <person name="Xiong H."/>
            <person name="Wang M."/>
            <person name="Zhang Z."/>
            <person name="Wang Z."/>
            <person name="Wu H."/>
            <person name="Ma T."/>
            <person name="Liu J."/>
            <person name="Xi Z."/>
        </authorList>
    </citation>
    <scope>NUCLEOTIDE SEQUENCE [LARGE SCALE GENOMIC DNA]</scope>
    <source>
        <strain evidence="3">J267</strain>
        <tissue evidence="3">Leaf</tissue>
    </source>
</reference>
<accession>A0A5J5BBI3</accession>
<sequence length="299" mass="34089">MEKQHSRRYQHAGIPPSPRLSRSKSGAPAVSLPEIHTNTKNSGQKLVHRSKSTTRSRNEENLIPSTKSPSIQKRPHQENKDHSFVKFFQRSASDAVKRTRPSAWTLSPGRSLPCSPWRFVNARAEAAMAAVKIVAQDKLFNVWLRIFTLRNSIVEKLIQMQRFKHEIKLYQIMNPQICLLKEWARLEGRNSEAVGRLARKLSAISIRLPLIQGAKADVVSVCDAMSTAMKVMKSIEATITEFISQDSRFQQVEKISYLLTELAIMVEQQKEHMEELGNRIATIASLEVRAHLAHFLNRY</sequence>
<dbReference type="GO" id="GO:0051225">
    <property type="term" value="P:spindle assembly"/>
    <property type="evidence" value="ECO:0007669"/>
    <property type="project" value="TreeGrafter"/>
</dbReference>
<proteinExistence type="inferred from homology"/>
<dbReference type="OrthoDB" id="663033at2759"/>
<comment type="similarity">
    <text evidence="1">Belongs to the QWRF family.</text>
</comment>
<dbReference type="GO" id="GO:0008017">
    <property type="term" value="F:microtubule binding"/>
    <property type="evidence" value="ECO:0007669"/>
    <property type="project" value="TreeGrafter"/>
</dbReference>
<evidence type="ECO:0000256" key="2">
    <source>
        <dbReference type="SAM" id="MobiDB-lite"/>
    </source>
</evidence>
<dbReference type="PANTHER" id="PTHR31807">
    <property type="entry name" value="AUGMIN FAMILY MEMBER"/>
    <property type="match status" value="1"/>
</dbReference>
<feature type="region of interest" description="Disordered" evidence="2">
    <location>
        <begin position="1"/>
        <end position="80"/>
    </location>
</feature>
<dbReference type="EMBL" id="CM018037">
    <property type="protein sequence ID" value="KAA8539786.1"/>
    <property type="molecule type" value="Genomic_DNA"/>
</dbReference>
<dbReference type="InterPro" id="IPR007573">
    <property type="entry name" value="QWRF"/>
</dbReference>
<organism evidence="3 4">
    <name type="scientific">Nyssa sinensis</name>
    <dbReference type="NCBI Taxonomy" id="561372"/>
    <lineage>
        <taxon>Eukaryota</taxon>
        <taxon>Viridiplantae</taxon>
        <taxon>Streptophyta</taxon>
        <taxon>Embryophyta</taxon>
        <taxon>Tracheophyta</taxon>
        <taxon>Spermatophyta</taxon>
        <taxon>Magnoliopsida</taxon>
        <taxon>eudicotyledons</taxon>
        <taxon>Gunneridae</taxon>
        <taxon>Pentapetalae</taxon>
        <taxon>asterids</taxon>
        <taxon>Cornales</taxon>
        <taxon>Nyssaceae</taxon>
        <taxon>Nyssa</taxon>
    </lineage>
</organism>
<dbReference type="GO" id="GO:0005737">
    <property type="term" value="C:cytoplasm"/>
    <property type="evidence" value="ECO:0007669"/>
    <property type="project" value="TreeGrafter"/>
</dbReference>
<evidence type="ECO:0000313" key="4">
    <source>
        <dbReference type="Proteomes" id="UP000325577"/>
    </source>
</evidence>
<dbReference type="PANTHER" id="PTHR31807:SF27">
    <property type="entry name" value="QWRF MOTIF-CONTAINING PROTEIN 7"/>
    <property type="match status" value="1"/>
</dbReference>
<evidence type="ECO:0000313" key="3">
    <source>
        <dbReference type="EMBL" id="KAA8539786.1"/>
    </source>
</evidence>
<dbReference type="Proteomes" id="UP000325577">
    <property type="component" value="Linkage Group LG14"/>
</dbReference>
<name>A0A5J5BBI3_9ASTE</name>
<feature type="compositionally biased region" description="Basic residues" evidence="2">
    <location>
        <begin position="1"/>
        <end position="10"/>
    </location>
</feature>